<dbReference type="GO" id="GO:0005524">
    <property type="term" value="F:ATP binding"/>
    <property type="evidence" value="ECO:0007669"/>
    <property type="project" value="UniProtKB-KW"/>
</dbReference>
<keyword evidence="3 7" id="KW-0067">ATP-binding</keyword>
<feature type="binding site" evidence="7">
    <location>
        <begin position="12"/>
        <end position="14"/>
    </location>
    <ligand>
        <name>ATP</name>
        <dbReference type="ChEBI" id="CHEBI:30616"/>
    </ligand>
</feature>
<dbReference type="EMBL" id="JACRSY010000009">
    <property type="protein sequence ID" value="MBC8579359.1"/>
    <property type="molecule type" value="Genomic_DNA"/>
</dbReference>
<dbReference type="HAMAP" id="MF_02207">
    <property type="entry name" value="MreB"/>
    <property type="match status" value="1"/>
</dbReference>
<dbReference type="PANTHER" id="PTHR42749">
    <property type="entry name" value="CELL SHAPE-DETERMINING PROTEIN MREB"/>
    <property type="match status" value="1"/>
</dbReference>
<evidence type="ECO:0000313" key="9">
    <source>
        <dbReference type="Proteomes" id="UP000655830"/>
    </source>
</evidence>
<dbReference type="Proteomes" id="UP000655830">
    <property type="component" value="Unassembled WGS sequence"/>
</dbReference>
<dbReference type="GO" id="GO:0008360">
    <property type="term" value="P:regulation of cell shape"/>
    <property type="evidence" value="ECO:0007669"/>
    <property type="project" value="UniProtKB-UniRule"/>
</dbReference>
<comment type="subcellular location">
    <subcellularLocation>
        <location evidence="7">Cytoplasm</location>
    </subcellularLocation>
    <text evidence="7">Membrane-associated.</text>
</comment>
<proteinExistence type="inferred from homology"/>
<comment type="similarity">
    <text evidence="5 7">Belongs to the FtsA/MreB family.</text>
</comment>
<dbReference type="GO" id="GO:0000902">
    <property type="term" value="P:cell morphogenesis"/>
    <property type="evidence" value="ECO:0007669"/>
    <property type="project" value="InterPro"/>
</dbReference>
<keyword evidence="4 7" id="KW-0133">Cell shape</keyword>
<sequence length="336" mass="35741">MFGRDMGIDLGTANTLVFVKGKGIVVNEPSVVAIKEKTNQILAVGDEAKKMIGRTPGNIVAIRPLRDGVIADFGTTEAMIRYFIGKAYKQSLFSPKPRVIICVPSGVTSVEKRAVEEATLKAGAKQALIMEEPMAAAIGANLRVEEPTGNMVVDIGGGTTDVAVISLGGIVASRSLRIAGDEFDEYIVSYIKKEYNLMIGERTAEQIKLTIGAAYPTGENNTMEIRGRDLVTGLPKILTITSQEVTEAIKEPVNAIVEAIKYTLEKTPPELSADIMESGIMLTGGGALLTGLDTLISLETGMPVNIAENPLDCVAQGTGLALENIEKWAGLFADDK</sequence>
<dbReference type="RefSeq" id="WP_177669663.1">
    <property type="nucleotide sequence ID" value="NZ_JACRSY010000009.1"/>
</dbReference>
<dbReference type="FunFam" id="3.30.420.40:FF:000016">
    <property type="entry name" value="Rod shape-determining protein mreB"/>
    <property type="match status" value="1"/>
</dbReference>
<evidence type="ECO:0000313" key="8">
    <source>
        <dbReference type="EMBL" id="MBC8579359.1"/>
    </source>
</evidence>
<dbReference type="NCBIfam" id="NF010539">
    <property type="entry name" value="PRK13927.1"/>
    <property type="match status" value="1"/>
</dbReference>
<accession>A0A926EGX3</accession>
<evidence type="ECO:0000256" key="5">
    <source>
        <dbReference type="ARBA" id="ARBA00023458"/>
    </source>
</evidence>
<dbReference type="Pfam" id="PF06723">
    <property type="entry name" value="MreB_Mbl"/>
    <property type="match status" value="1"/>
</dbReference>
<comment type="subunit">
    <text evidence="7">Forms polymers.</text>
</comment>
<reference evidence="8" key="1">
    <citation type="submission" date="2020-08" db="EMBL/GenBank/DDBJ databases">
        <title>Genome public.</title>
        <authorList>
            <person name="Liu C."/>
            <person name="Sun Q."/>
        </authorList>
    </citation>
    <scope>NUCLEOTIDE SEQUENCE</scope>
    <source>
        <strain evidence="8">NSJ-12</strain>
    </source>
</reference>
<feature type="binding site" evidence="7">
    <location>
        <begin position="285"/>
        <end position="288"/>
    </location>
    <ligand>
        <name>ATP</name>
        <dbReference type="ChEBI" id="CHEBI:30616"/>
    </ligand>
</feature>
<dbReference type="AlphaFoldDB" id="A0A926EGX3"/>
<evidence type="ECO:0000256" key="4">
    <source>
        <dbReference type="ARBA" id="ARBA00022960"/>
    </source>
</evidence>
<organism evidence="8 9">
    <name type="scientific">Zhenhengia yiwuensis</name>
    <dbReference type="NCBI Taxonomy" id="2763666"/>
    <lineage>
        <taxon>Bacteria</taxon>
        <taxon>Bacillati</taxon>
        <taxon>Bacillota</taxon>
        <taxon>Clostridia</taxon>
        <taxon>Lachnospirales</taxon>
        <taxon>Lachnospiraceae</taxon>
        <taxon>Zhenhengia</taxon>
    </lineage>
</organism>
<evidence type="ECO:0000256" key="6">
    <source>
        <dbReference type="ARBA" id="ARBA00067319"/>
    </source>
</evidence>
<keyword evidence="2 7" id="KW-0547">Nucleotide-binding</keyword>
<evidence type="ECO:0000256" key="3">
    <source>
        <dbReference type="ARBA" id="ARBA00022840"/>
    </source>
</evidence>
<dbReference type="SUPFAM" id="SSF53067">
    <property type="entry name" value="Actin-like ATPase domain"/>
    <property type="match status" value="2"/>
</dbReference>
<dbReference type="GO" id="GO:0005737">
    <property type="term" value="C:cytoplasm"/>
    <property type="evidence" value="ECO:0007669"/>
    <property type="project" value="UniProtKB-SubCell"/>
</dbReference>
<dbReference type="PRINTS" id="PR01652">
    <property type="entry name" value="SHAPEPROTEIN"/>
</dbReference>
<protein>
    <recommendedName>
        <fullName evidence="6 7">Cell shape-determining protein MreB</fullName>
    </recommendedName>
</protein>
<name>A0A926EGX3_9FIRM</name>
<comment type="function">
    <text evidence="7">Forms membrane-associated dynamic filaments that are essential for cell shape determination. Acts by regulating cell wall synthesis and cell elongation, and thus cell shape. A feedback loop between cell geometry and MreB localization may maintain elongated cell shape by targeting cell wall growth to regions of negative cell wall curvature.</text>
</comment>
<gene>
    <name evidence="7" type="primary">mreB</name>
    <name evidence="8" type="ORF">H8718_07445</name>
</gene>
<keyword evidence="9" id="KW-1185">Reference proteome</keyword>
<dbReference type="NCBIfam" id="TIGR00904">
    <property type="entry name" value="mreB"/>
    <property type="match status" value="1"/>
</dbReference>
<dbReference type="Gene3D" id="3.30.420.40">
    <property type="match status" value="3"/>
</dbReference>
<evidence type="ECO:0000256" key="2">
    <source>
        <dbReference type="ARBA" id="ARBA00022741"/>
    </source>
</evidence>
<dbReference type="InterPro" id="IPR056546">
    <property type="entry name" value="MreB_MamK-like"/>
</dbReference>
<comment type="caution">
    <text evidence="8">The sequence shown here is derived from an EMBL/GenBank/DDBJ whole genome shotgun (WGS) entry which is preliminary data.</text>
</comment>
<feature type="binding site" evidence="7">
    <location>
        <begin position="157"/>
        <end position="159"/>
    </location>
    <ligand>
        <name>ATP</name>
        <dbReference type="ChEBI" id="CHEBI:30616"/>
    </ligand>
</feature>
<keyword evidence="1 7" id="KW-0963">Cytoplasm</keyword>
<evidence type="ECO:0000256" key="7">
    <source>
        <dbReference type="HAMAP-Rule" id="MF_02207"/>
    </source>
</evidence>
<evidence type="ECO:0000256" key="1">
    <source>
        <dbReference type="ARBA" id="ARBA00022490"/>
    </source>
</evidence>
<dbReference type="InterPro" id="IPR043129">
    <property type="entry name" value="ATPase_NBD"/>
</dbReference>
<dbReference type="CDD" id="cd10225">
    <property type="entry name" value="ASKHA_NBD_MreB-like"/>
    <property type="match status" value="1"/>
</dbReference>
<dbReference type="PANTHER" id="PTHR42749:SF1">
    <property type="entry name" value="CELL SHAPE-DETERMINING PROTEIN MREB"/>
    <property type="match status" value="1"/>
</dbReference>
<dbReference type="InterPro" id="IPR004753">
    <property type="entry name" value="MreB"/>
</dbReference>
<feature type="binding site" evidence="7">
    <location>
        <begin position="205"/>
        <end position="208"/>
    </location>
    <ligand>
        <name>ATP</name>
        <dbReference type="ChEBI" id="CHEBI:30616"/>
    </ligand>
</feature>